<evidence type="ECO:0000313" key="1">
    <source>
        <dbReference type="EMBL" id="TFF36888.1"/>
    </source>
</evidence>
<name>A0A4Y8SD74_9SPHI</name>
<comment type="caution">
    <text evidence="1">The sequence shown here is derived from an EMBL/GenBank/DDBJ whole genome shotgun (WGS) entry which is preliminary data.</text>
</comment>
<protein>
    <submittedName>
        <fullName evidence="1">Uncharacterized protein</fullName>
    </submittedName>
</protein>
<dbReference type="EMBL" id="SOZE01000013">
    <property type="protein sequence ID" value="TFF36888.1"/>
    <property type="molecule type" value="Genomic_DNA"/>
</dbReference>
<sequence length="232" mass="26744">MNYYLGGYYLLDLKAANFGSFNGQYIHTASTCINDSMLDGWSYSWAGGNNKADITKIMSTYNISAETISELQVWVDKNLEAGKIGWPNLFSDRETLETYQNKFFFGHDDLKIVPVYFNEIETVELIDNFTPQNGISGIGLYTNLLNRIPENSEQDEELIGYDLIGIEWSGDYHTFHCHDLLKVLDEQFNVKVNKFGLLEPLDNWEPLLNYMNDEENGFEPVPWFVVKMKIVK</sequence>
<proteinExistence type="predicted"/>
<dbReference type="OrthoDB" id="5525501at2"/>
<organism evidence="1 2">
    <name type="scientific">Mucilaginibacter psychrotolerans</name>
    <dbReference type="NCBI Taxonomy" id="1524096"/>
    <lineage>
        <taxon>Bacteria</taxon>
        <taxon>Pseudomonadati</taxon>
        <taxon>Bacteroidota</taxon>
        <taxon>Sphingobacteriia</taxon>
        <taxon>Sphingobacteriales</taxon>
        <taxon>Sphingobacteriaceae</taxon>
        <taxon>Mucilaginibacter</taxon>
    </lineage>
</organism>
<dbReference type="Proteomes" id="UP000297540">
    <property type="component" value="Unassembled WGS sequence"/>
</dbReference>
<dbReference type="RefSeq" id="WP_133231779.1">
    <property type="nucleotide sequence ID" value="NZ_SOZE01000013.1"/>
</dbReference>
<accession>A0A4Y8SD74</accession>
<evidence type="ECO:0000313" key="2">
    <source>
        <dbReference type="Proteomes" id="UP000297540"/>
    </source>
</evidence>
<reference evidence="1 2" key="1">
    <citation type="journal article" date="2017" name="Int. J. Syst. Evol. Microbiol.">
        <title>Mucilaginibacterpsychrotolerans sp. nov., isolated from peatlands.</title>
        <authorList>
            <person name="Deng Y."/>
            <person name="Shen L."/>
            <person name="Xu B."/>
            <person name="Liu Y."/>
            <person name="Gu Z."/>
            <person name="Liu H."/>
            <person name="Zhou Y."/>
        </authorList>
    </citation>
    <scope>NUCLEOTIDE SEQUENCE [LARGE SCALE GENOMIC DNA]</scope>
    <source>
        <strain evidence="1 2">NH7-4</strain>
    </source>
</reference>
<gene>
    <name evidence="1" type="ORF">E2R66_14080</name>
</gene>
<keyword evidence="2" id="KW-1185">Reference proteome</keyword>
<dbReference type="AlphaFoldDB" id="A0A4Y8SD74"/>